<evidence type="ECO:0000256" key="18">
    <source>
        <dbReference type="ARBA" id="ARBA00069524"/>
    </source>
</evidence>
<dbReference type="NCBIfam" id="TIGR01368">
    <property type="entry name" value="CPSaseIIsmall"/>
    <property type="match status" value="1"/>
</dbReference>
<keyword evidence="12" id="KW-0665">Pyrimidine biosynthesis</keyword>
<dbReference type="GO" id="GO:0006541">
    <property type="term" value="P:glutamine metabolic process"/>
    <property type="evidence" value="ECO:0007669"/>
    <property type="project" value="InterPro"/>
</dbReference>
<evidence type="ECO:0000256" key="11">
    <source>
        <dbReference type="ARBA" id="ARBA00022842"/>
    </source>
</evidence>
<dbReference type="InterPro" id="IPR017926">
    <property type="entry name" value="GATASE"/>
</dbReference>
<dbReference type="InterPro" id="IPR006275">
    <property type="entry name" value="CPSase_lsu"/>
</dbReference>
<dbReference type="FunFam" id="3.30.470.20:FF:000026">
    <property type="entry name" value="Carbamoyl-phosphate synthase large chain"/>
    <property type="match status" value="1"/>
</dbReference>
<keyword evidence="11" id="KW-0460">Magnesium</keyword>
<evidence type="ECO:0000259" key="22">
    <source>
        <dbReference type="PROSITE" id="PS51855"/>
    </source>
</evidence>
<dbReference type="GO" id="GO:0006526">
    <property type="term" value="P:L-arginine biosynthetic process"/>
    <property type="evidence" value="ECO:0007669"/>
    <property type="project" value="UniProtKB-KW"/>
</dbReference>
<keyword evidence="9 20" id="KW-0547">Nucleotide-binding</keyword>
<feature type="domain" description="ATP-grasp" evidence="21">
    <location>
        <begin position="1133"/>
        <end position="1324"/>
    </location>
</feature>
<keyword evidence="24" id="KW-1185">Reference proteome</keyword>
<evidence type="ECO:0000256" key="17">
    <source>
        <dbReference type="ARBA" id="ARBA00060037"/>
    </source>
</evidence>
<evidence type="ECO:0000313" key="23">
    <source>
        <dbReference type="EMBL" id="KAG7353128.1"/>
    </source>
</evidence>
<dbReference type="InterPro" id="IPR011607">
    <property type="entry name" value="MGS-like_dom"/>
</dbReference>
<keyword evidence="6" id="KW-0028">Amino-acid biosynthesis</keyword>
<gene>
    <name evidence="23" type="ORF">IV203_009176</name>
</gene>
<dbReference type="NCBIfam" id="NF003671">
    <property type="entry name" value="PRK05294.1"/>
    <property type="match status" value="1"/>
</dbReference>
<dbReference type="GO" id="GO:0046872">
    <property type="term" value="F:metal ion binding"/>
    <property type="evidence" value="ECO:0007669"/>
    <property type="project" value="UniProtKB-KW"/>
</dbReference>
<evidence type="ECO:0000256" key="14">
    <source>
        <dbReference type="ARBA" id="ARBA00044063"/>
    </source>
</evidence>
<dbReference type="GO" id="GO:0004087">
    <property type="term" value="F:carbamoyl-phosphate synthase (ammonia) activity"/>
    <property type="evidence" value="ECO:0007669"/>
    <property type="project" value="UniProtKB-EC"/>
</dbReference>
<keyword evidence="13" id="KW-0464">Manganese</keyword>
<protein>
    <recommendedName>
        <fullName evidence="19">Carbamoyl phosphate synthase arginine-specific large chain</fullName>
        <ecNumber evidence="14">6.3.4.16</ecNumber>
        <ecNumber evidence="3">6.3.5.5</ecNumber>
    </recommendedName>
    <alternativeName>
        <fullName evidence="18">Carbamoyl phosphate synthase pyrimidine-specific large chain</fullName>
    </alternativeName>
</protein>
<dbReference type="Pfam" id="PF02142">
    <property type="entry name" value="MGS"/>
    <property type="match status" value="1"/>
</dbReference>
<dbReference type="EC" id="6.3.5.5" evidence="3"/>
<dbReference type="FunFam" id="3.40.50.20:FF:000012">
    <property type="entry name" value="Carbamoyl-phosphate synthase 1, mitochondrial"/>
    <property type="match status" value="1"/>
</dbReference>
<dbReference type="PANTHER" id="PTHR11405:SF53">
    <property type="entry name" value="CARBAMOYL-PHOSPHATE SYNTHASE [AMMONIA], MITOCHONDRIAL"/>
    <property type="match status" value="1"/>
</dbReference>
<comment type="function">
    <text evidence="17">Small subunit of the glutamine-dependent carbamoyl phosphate synthetase (CPSase). CPSase catalyzes the formation of carbamoyl phosphate from the ammonia moiety of glutamine, carbonate, and phosphate donated by ATP, constituting the first step of the biosynthetic pathway leading to pyrimidine nucleotides. The large subunit (synthetase) binds the substrates ammonia (free or transferred from glutamine from the small subunit), hydrogencarbonate and ATP and carries out an ATP-coupled ligase reaction, activating hydrogencarbonate by forming carboxy phosphate which reacts with ammonia to form carbamoyl phosphate.</text>
</comment>
<evidence type="ECO:0000256" key="8">
    <source>
        <dbReference type="ARBA" id="ARBA00022737"/>
    </source>
</evidence>
<comment type="catalytic activity">
    <reaction evidence="16">
        <text>hydrogencarbonate + L-glutamine + 2 ATP + H2O = carbamoyl phosphate + L-glutamate + 2 ADP + phosphate + 2 H(+)</text>
        <dbReference type="Rhea" id="RHEA:18633"/>
        <dbReference type="ChEBI" id="CHEBI:15377"/>
        <dbReference type="ChEBI" id="CHEBI:15378"/>
        <dbReference type="ChEBI" id="CHEBI:17544"/>
        <dbReference type="ChEBI" id="CHEBI:29985"/>
        <dbReference type="ChEBI" id="CHEBI:30616"/>
        <dbReference type="ChEBI" id="CHEBI:43474"/>
        <dbReference type="ChEBI" id="CHEBI:58228"/>
        <dbReference type="ChEBI" id="CHEBI:58359"/>
        <dbReference type="ChEBI" id="CHEBI:456216"/>
        <dbReference type="EC" id="6.3.5.5"/>
    </reaction>
</comment>
<dbReference type="PANTHER" id="PTHR11405">
    <property type="entry name" value="CARBAMOYLTRANSFERASE FAMILY MEMBER"/>
    <property type="match status" value="1"/>
</dbReference>
<dbReference type="PROSITE" id="PS51855">
    <property type="entry name" value="MGS"/>
    <property type="match status" value="1"/>
</dbReference>
<dbReference type="GO" id="GO:0004088">
    <property type="term" value="F:carbamoyl-phosphate synthase (glutamine-hydrolyzing) activity"/>
    <property type="evidence" value="ECO:0007669"/>
    <property type="project" value="UniProtKB-EC"/>
</dbReference>
<evidence type="ECO:0000256" key="1">
    <source>
        <dbReference type="ARBA" id="ARBA00005077"/>
    </source>
</evidence>
<dbReference type="PROSITE" id="PS00867">
    <property type="entry name" value="CPSASE_2"/>
    <property type="match status" value="1"/>
</dbReference>
<evidence type="ECO:0000256" key="2">
    <source>
        <dbReference type="ARBA" id="ARBA00009799"/>
    </source>
</evidence>
<dbReference type="EMBL" id="JAGRRH010000017">
    <property type="protein sequence ID" value="KAG7353128.1"/>
    <property type="molecule type" value="Genomic_DNA"/>
</dbReference>
<dbReference type="FunFam" id="3.40.50.20:FF:000002">
    <property type="entry name" value="Carbamoyl-phosphate synthase large chain"/>
    <property type="match status" value="1"/>
</dbReference>
<dbReference type="Pfam" id="PF00117">
    <property type="entry name" value="GATase"/>
    <property type="match status" value="1"/>
</dbReference>
<feature type="domain" description="ATP-grasp" evidence="21">
    <location>
        <begin position="592"/>
        <end position="784"/>
    </location>
</feature>
<comment type="pathway">
    <text evidence="1">Amino-acid biosynthesis; L-arginine biosynthesis; carbamoyl phosphate from bicarbonate: step 1/1.</text>
</comment>
<evidence type="ECO:0000256" key="19">
    <source>
        <dbReference type="ARBA" id="ARBA00074189"/>
    </source>
</evidence>
<dbReference type="PROSITE" id="PS00866">
    <property type="entry name" value="CPSASE_1"/>
    <property type="match status" value="2"/>
</dbReference>
<keyword evidence="5" id="KW-0436">Ligase</keyword>
<dbReference type="PROSITE" id="PS51273">
    <property type="entry name" value="GATASE_TYPE_1"/>
    <property type="match status" value="1"/>
</dbReference>
<accession>A0A9K3PMU9</accession>
<dbReference type="NCBIfam" id="NF009475">
    <property type="entry name" value="PRK12838.1"/>
    <property type="match status" value="1"/>
</dbReference>
<feature type="domain" description="MGS-like" evidence="22">
    <location>
        <begin position="1395"/>
        <end position="1550"/>
    </location>
</feature>
<evidence type="ECO:0000256" key="12">
    <source>
        <dbReference type="ARBA" id="ARBA00022975"/>
    </source>
</evidence>
<sequence>MVVSVGIDSTRTKNEQDHRLSRLYHIVKKVLKIINSQLQEYLPKQLLRITSQRRNLVIKASNMPTQSGNNTEKPTALAKLYLEDGTVLTGVSFGSHTSAEGEVVFATGMVGYPENMTDPSYRGQILTLTTPMVGNYGVPDRTVKDEFGLPKFFESDQIHVAGLLVQDYSFHYSHWNAVSSLGDWMKEQGVPGISGIDTRMITKKIREKGAMKGRIEVDLDAPVPDFSKIVDVNTRHLVDEVSRKQKQVYGEGNPTKVIAVDCGMKNNIIRHLVKRGVELHVVPWNYPFAAEVQQYDGLFLSNGPGDPTMCKETIEELKKVINCPDDQVKPIFGICLGNQLMGLAAGGKAEKLPFGHRGQNQPVLNEQTGECYITPQNHGFVIDCSFLNEGWRTLFTNANDGSNEGIAHDTRPYFTAQFHPEAASGPTDTEFMFDTFLEACKKPMAKISFPQRKAPPPRPDVKKILLLGSGGTSIGQAGEFDYSGGQAIKALKEEGKEVVLMNPNIASVQTNLDSKSDYKADHVFFLPVTPEFVEEIIKKEKPDGIIVSMGGQTALNCAIELYEAGIFEKYNVQVLGTPIDVVINTEDRQLFSDRLNEINEKIAKSFAVDTVEQAVEAAKEIGYPLMIRSAFALGGLGSGLCDNEEHLRSMAKMALSTSPQILVERSMKGWKEIEYEVVRDSRDNCVTVCNMENFDPLGIHTGDSIVMAPSQTLSDQEYHMLRNTAIKVVRHLGIVGECNIQYALHPESLEYCIIEVNARLSRSSALASKATGYPLAFVAAKLCLGIPMTEVINAVTKKTQAAFEPSLDYIVTKIPRWDMSKFSNVSRQIGSAMKSVGEVMGIGRTMEESMQKAMRMVDPSVAGFQPANRYETMEELREELDNPTDRRIFAIAQALHEKSMSVEDIHAVTKIDHWFLRRLENITKTWDKMQEVSLSDMEPDLLLEAKKVGYSDQQIAGIVKGGATEDEVRQKRISNDIQPFTKQIDTLAAEYPAATNYLYMTYHGAENDVDSSNGGVAVIGSGAYRIGSSIEFDWCGVSAIRSLRKMGYKATMINYNPETVSTDYDECDRLYFEELNRERVLDIYQRDNCDGVVVSVGGQIPNGIALKLNDAGVKLLGTSAKMIDNAEDRNKFSAMIDEIGVQQPRWVELTSTDSAVKFANEVGYPVLVRPSYVLSGAAMNVAWTDEQLKAFLNEAATVSKEHPVVLSDFIEGATEIEFDGVGKNGEVIAAAIHEHIENAGVHSGDATLVLPPQTLSDYTKYRVRDAAKKIIKRLNITGPVNIQFVAKGTDVMCIETNVRASRSFPFVSKTMGVDFIEAATRAMMDVDTSDMNLPTLETRNRPNGYVGVKAPMFSFTRLRGSDPVLGVEMASTGEVACFGKTREEAFLKAMLSTGFKMPKKNILVSVQASLQDDFTHAAWQLVEQGYTLYATRKTAEVLKQNQVPCKDVPYPTEPSTADLPNAVDMIKSGDIGLVINIPTYESKRLEDNYQMRRTAVDFGIPLLTNTQLVNVFANSVQEHNRNQGLEPKTLFEHYQNETVADKWTDPSEYH</sequence>
<dbReference type="FunFam" id="3.30.1490.20:FF:000001">
    <property type="entry name" value="Carbamoyl-phosphate synthase large chain"/>
    <property type="match status" value="1"/>
</dbReference>
<dbReference type="OrthoDB" id="434at2759"/>
<dbReference type="NCBIfam" id="TIGR01369">
    <property type="entry name" value="CPSaseII_lrg"/>
    <property type="match status" value="1"/>
</dbReference>
<evidence type="ECO:0000256" key="15">
    <source>
        <dbReference type="ARBA" id="ARBA00047359"/>
    </source>
</evidence>
<dbReference type="FunFam" id="1.10.1030.10:FF:000002">
    <property type="entry name" value="Carbamoyl-phosphate synthase large chain"/>
    <property type="match status" value="1"/>
</dbReference>
<dbReference type="GO" id="GO:0005951">
    <property type="term" value="C:carbamoyl-phosphate synthase complex"/>
    <property type="evidence" value="ECO:0007669"/>
    <property type="project" value="TreeGrafter"/>
</dbReference>
<comment type="catalytic activity">
    <reaction evidence="15">
        <text>hydrogencarbonate + NH4(+) + 2 ATP = carbamoyl phosphate + 2 ADP + phosphate + 2 H(+)</text>
        <dbReference type="Rhea" id="RHEA:18029"/>
        <dbReference type="ChEBI" id="CHEBI:15378"/>
        <dbReference type="ChEBI" id="CHEBI:17544"/>
        <dbReference type="ChEBI" id="CHEBI:28938"/>
        <dbReference type="ChEBI" id="CHEBI:30616"/>
        <dbReference type="ChEBI" id="CHEBI:43474"/>
        <dbReference type="ChEBI" id="CHEBI:58228"/>
        <dbReference type="ChEBI" id="CHEBI:456216"/>
        <dbReference type="EC" id="6.3.4.16"/>
    </reaction>
</comment>
<dbReference type="FunFam" id="3.30.470.20:FF:000001">
    <property type="entry name" value="Carbamoyl-phosphate synthase large chain"/>
    <property type="match status" value="1"/>
</dbReference>
<evidence type="ECO:0000256" key="13">
    <source>
        <dbReference type="ARBA" id="ARBA00023211"/>
    </source>
</evidence>
<dbReference type="GO" id="GO:0006207">
    <property type="term" value="P:'de novo' pyrimidine nucleobase biosynthetic process"/>
    <property type="evidence" value="ECO:0007669"/>
    <property type="project" value="InterPro"/>
</dbReference>
<evidence type="ECO:0000256" key="20">
    <source>
        <dbReference type="PROSITE-ProRule" id="PRU00409"/>
    </source>
</evidence>
<keyword evidence="4" id="KW-0055">Arginine biosynthesis</keyword>
<keyword evidence="7" id="KW-0479">Metal-binding</keyword>
<reference evidence="23" key="1">
    <citation type="journal article" date="2021" name="Sci. Rep.">
        <title>Diploid genomic architecture of Nitzschia inconspicua, an elite biomass production diatom.</title>
        <authorList>
            <person name="Oliver A."/>
            <person name="Podell S."/>
            <person name="Pinowska A."/>
            <person name="Traller J.C."/>
            <person name="Smith S.R."/>
            <person name="McClure R."/>
            <person name="Beliaev A."/>
            <person name="Bohutskyi P."/>
            <person name="Hill E.A."/>
            <person name="Rabines A."/>
            <person name="Zheng H."/>
            <person name="Allen L.Z."/>
            <person name="Kuo A."/>
            <person name="Grigoriev I.V."/>
            <person name="Allen A.E."/>
            <person name="Hazlebeck D."/>
            <person name="Allen E.E."/>
        </authorList>
    </citation>
    <scope>NUCLEOTIDE SEQUENCE</scope>
    <source>
        <strain evidence="23">Hildebrandi</strain>
    </source>
</reference>
<dbReference type="InterPro" id="IPR005479">
    <property type="entry name" value="CPAse_ATP-bd"/>
</dbReference>
<dbReference type="SMART" id="SM01096">
    <property type="entry name" value="CPSase_L_D3"/>
    <property type="match status" value="1"/>
</dbReference>
<dbReference type="InterPro" id="IPR002474">
    <property type="entry name" value="CarbamoylP_synth_ssu_N"/>
</dbReference>
<evidence type="ECO:0000256" key="3">
    <source>
        <dbReference type="ARBA" id="ARBA00012738"/>
    </source>
</evidence>
<evidence type="ECO:0000313" key="24">
    <source>
        <dbReference type="Proteomes" id="UP000693970"/>
    </source>
</evidence>
<dbReference type="InterPro" id="IPR035686">
    <property type="entry name" value="CPSase_GATase1"/>
</dbReference>
<evidence type="ECO:0000256" key="9">
    <source>
        <dbReference type="ARBA" id="ARBA00022741"/>
    </source>
</evidence>
<dbReference type="CDD" id="cd01744">
    <property type="entry name" value="GATase1_CPSase"/>
    <property type="match status" value="1"/>
</dbReference>
<evidence type="ECO:0000259" key="21">
    <source>
        <dbReference type="PROSITE" id="PS50975"/>
    </source>
</evidence>
<dbReference type="PROSITE" id="PS50975">
    <property type="entry name" value="ATP_GRASP"/>
    <property type="match status" value="2"/>
</dbReference>
<evidence type="ECO:0000256" key="6">
    <source>
        <dbReference type="ARBA" id="ARBA00022605"/>
    </source>
</evidence>
<dbReference type="SMART" id="SM01097">
    <property type="entry name" value="CPSase_sm_chain"/>
    <property type="match status" value="1"/>
</dbReference>
<dbReference type="GO" id="GO:0006221">
    <property type="term" value="P:pyrimidine nucleotide biosynthetic process"/>
    <property type="evidence" value="ECO:0007669"/>
    <property type="project" value="UniProtKB-KW"/>
</dbReference>
<dbReference type="Proteomes" id="UP000693970">
    <property type="component" value="Unassembled WGS sequence"/>
</dbReference>
<dbReference type="Pfam" id="PF02787">
    <property type="entry name" value="CPSase_L_D3"/>
    <property type="match status" value="1"/>
</dbReference>
<proteinExistence type="inferred from homology"/>
<dbReference type="GO" id="GO:0005524">
    <property type="term" value="F:ATP binding"/>
    <property type="evidence" value="ECO:0007669"/>
    <property type="project" value="UniProtKB-UniRule"/>
</dbReference>
<dbReference type="HAMAP" id="MF_01209">
    <property type="entry name" value="CPSase_S_chain"/>
    <property type="match status" value="1"/>
</dbReference>
<name>A0A9K3PMU9_9STRA</name>
<evidence type="ECO:0000256" key="5">
    <source>
        <dbReference type="ARBA" id="ARBA00022598"/>
    </source>
</evidence>
<dbReference type="Pfam" id="PF00988">
    <property type="entry name" value="CPSase_sm_chain"/>
    <property type="match status" value="1"/>
</dbReference>
<organism evidence="23 24">
    <name type="scientific">Nitzschia inconspicua</name>
    <dbReference type="NCBI Taxonomy" id="303405"/>
    <lineage>
        <taxon>Eukaryota</taxon>
        <taxon>Sar</taxon>
        <taxon>Stramenopiles</taxon>
        <taxon>Ochrophyta</taxon>
        <taxon>Bacillariophyta</taxon>
        <taxon>Bacillariophyceae</taxon>
        <taxon>Bacillariophycidae</taxon>
        <taxon>Bacillariales</taxon>
        <taxon>Bacillariaceae</taxon>
        <taxon>Nitzschia</taxon>
    </lineage>
</organism>
<dbReference type="InterPro" id="IPR005480">
    <property type="entry name" value="CPSase_lsu_oligo"/>
</dbReference>
<dbReference type="InterPro" id="IPR006274">
    <property type="entry name" value="CarbamoylP_synth_ssu"/>
</dbReference>
<keyword evidence="8" id="KW-0677">Repeat</keyword>
<comment type="similarity">
    <text evidence="2">Belongs to the CarB family.</text>
</comment>
<dbReference type="FunFam" id="3.50.30.20:FF:000002">
    <property type="entry name" value="Carbamoyl-phosphate synthase 1, mitochondrial"/>
    <property type="match status" value="1"/>
</dbReference>
<dbReference type="InterPro" id="IPR058047">
    <property type="entry name" value="CPSase_preATP-grasp"/>
</dbReference>
<evidence type="ECO:0000256" key="10">
    <source>
        <dbReference type="ARBA" id="ARBA00022840"/>
    </source>
</evidence>
<dbReference type="SMART" id="SM00851">
    <property type="entry name" value="MGS"/>
    <property type="match status" value="1"/>
</dbReference>
<dbReference type="InterPro" id="IPR011761">
    <property type="entry name" value="ATP-grasp"/>
</dbReference>
<dbReference type="NCBIfam" id="NF009455">
    <property type="entry name" value="PRK12815.1"/>
    <property type="match status" value="1"/>
</dbReference>
<dbReference type="EC" id="6.3.4.16" evidence="14"/>
<comment type="caution">
    <text evidence="23">The sequence shown here is derived from an EMBL/GenBank/DDBJ whole genome shotgun (WGS) entry which is preliminary data.</text>
</comment>
<keyword evidence="10 20" id="KW-0067">ATP-binding</keyword>
<evidence type="ECO:0000256" key="4">
    <source>
        <dbReference type="ARBA" id="ARBA00022571"/>
    </source>
</evidence>
<evidence type="ECO:0000256" key="7">
    <source>
        <dbReference type="ARBA" id="ARBA00022723"/>
    </source>
</evidence>
<evidence type="ECO:0000256" key="16">
    <source>
        <dbReference type="ARBA" id="ARBA00048816"/>
    </source>
</evidence>
<dbReference type="Pfam" id="PF25596">
    <property type="entry name" value="CPSase_L_D1"/>
    <property type="match status" value="2"/>
</dbReference>
<reference evidence="23" key="2">
    <citation type="submission" date="2021-04" db="EMBL/GenBank/DDBJ databases">
        <authorList>
            <person name="Podell S."/>
        </authorList>
    </citation>
    <scope>NUCLEOTIDE SEQUENCE</scope>
    <source>
        <strain evidence="23">Hildebrandi</strain>
    </source>
</reference>
<dbReference type="Pfam" id="PF02786">
    <property type="entry name" value="CPSase_L_D2"/>
    <property type="match status" value="2"/>
</dbReference>